<name>A0A2Y9B9Q8_9RHOB</name>
<dbReference type="Proteomes" id="UP000245839">
    <property type="component" value="Unassembled WGS sequence"/>
</dbReference>
<reference evidence="2 4" key="3">
    <citation type="submission" date="2018-03" db="EMBL/GenBank/DDBJ databases">
        <title>Genomic Encyclopedia of Archaeal and Bacterial Type Strains, Phase II (KMG-II): from individual species to whole genera.</title>
        <authorList>
            <person name="Goeker M."/>
        </authorList>
    </citation>
    <scope>NUCLEOTIDE SEQUENCE [LARGE SCALE GENOMIC DNA]</scope>
    <source>
        <strain evidence="2 4">DSM 25227</strain>
    </source>
</reference>
<evidence type="ECO:0000313" key="4">
    <source>
        <dbReference type="Proteomes" id="UP000245839"/>
    </source>
</evidence>
<evidence type="ECO:0000313" key="3">
    <source>
        <dbReference type="EMBL" id="SSA50999.1"/>
    </source>
</evidence>
<keyword evidence="4" id="KW-1185">Reference proteome</keyword>
<keyword evidence="1" id="KW-0472">Membrane</keyword>
<dbReference type="AlphaFoldDB" id="A0A2Y9B9Q8"/>
<evidence type="ECO:0000256" key="1">
    <source>
        <dbReference type="SAM" id="Phobius"/>
    </source>
</evidence>
<dbReference type="Proteomes" id="UP000251571">
    <property type="component" value="Unassembled WGS sequence"/>
</dbReference>
<reference evidence="3" key="1">
    <citation type="submission" date="2016-10" db="EMBL/GenBank/DDBJ databases">
        <authorList>
            <person name="Cai Z."/>
        </authorList>
    </citation>
    <scope>NUCLEOTIDE SEQUENCE [LARGE SCALE GENOMIC DNA]</scope>
    <source>
        <strain evidence="3">DSM 25227</strain>
    </source>
</reference>
<keyword evidence="1" id="KW-1133">Transmembrane helix</keyword>
<evidence type="ECO:0000313" key="5">
    <source>
        <dbReference type="Proteomes" id="UP000251571"/>
    </source>
</evidence>
<sequence>MSGPGPDRREARIYLVLSLAGLAILVGAVLAGGFTDFGAIEVVAAAALFFGGTAIWAVRRLWRRK</sequence>
<dbReference type="RefSeq" id="WP_109566191.1">
    <property type="nucleotide sequence ID" value="NZ_QGDJ01000016.1"/>
</dbReference>
<accession>A0A2Y9B9Q8</accession>
<evidence type="ECO:0000313" key="2">
    <source>
        <dbReference type="EMBL" id="PWJ12518.1"/>
    </source>
</evidence>
<reference evidence="5" key="2">
    <citation type="submission" date="2016-10" db="EMBL/GenBank/DDBJ databases">
        <authorList>
            <person name="Varghese N."/>
            <person name="Submissions S."/>
        </authorList>
    </citation>
    <scope>NUCLEOTIDE SEQUENCE [LARGE SCALE GENOMIC DNA]</scope>
    <source>
        <strain evidence="5">DSM 25227</strain>
    </source>
</reference>
<organism evidence="3 5">
    <name type="scientific">Jannaschia seohaensis</name>
    <dbReference type="NCBI Taxonomy" id="475081"/>
    <lineage>
        <taxon>Bacteria</taxon>
        <taxon>Pseudomonadati</taxon>
        <taxon>Pseudomonadota</taxon>
        <taxon>Alphaproteobacteria</taxon>
        <taxon>Rhodobacterales</taxon>
        <taxon>Roseobacteraceae</taxon>
        <taxon>Jannaschia</taxon>
    </lineage>
</organism>
<dbReference type="EMBL" id="QGDJ01000016">
    <property type="protein sequence ID" value="PWJ12518.1"/>
    <property type="molecule type" value="Genomic_DNA"/>
</dbReference>
<dbReference type="EMBL" id="UETC01000016">
    <property type="protein sequence ID" value="SSA50999.1"/>
    <property type="molecule type" value="Genomic_DNA"/>
</dbReference>
<proteinExistence type="predicted"/>
<feature type="transmembrane region" description="Helical" evidence="1">
    <location>
        <begin position="37"/>
        <end position="58"/>
    </location>
</feature>
<keyword evidence="1" id="KW-0812">Transmembrane</keyword>
<feature type="transmembrane region" description="Helical" evidence="1">
    <location>
        <begin position="12"/>
        <end position="31"/>
    </location>
</feature>
<protein>
    <submittedName>
        <fullName evidence="3">Uncharacterized protein</fullName>
    </submittedName>
</protein>
<gene>
    <name evidence="2" type="ORF">BCF38_11676</name>
    <name evidence="3" type="ORF">SAMN05421539_11676</name>
</gene>